<keyword evidence="2 3" id="KW-0067">ATP-binding</keyword>
<dbReference type="SMART" id="SM00220">
    <property type="entry name" value="S_TKc"/>
    <property type="match status" value="1"/>
</dbReference>
<keyword evidence="7" id="KW-1185">Reference proteome</keyword>
<dbReference type="PANTHER" id="PTHR44167">
    <property type="entry name" value="OVARIAN-SPECIFIC SERINE/THREONINE-PROTEIN KINASE LOK-RELATED"/>
    <property type="match status" value="1"/>
</dbReference>
<dbReference type="RefSeq" id="XP_018711391.1">
    <property type="nucleotide sequence ID" value="XM_018857374.1"/>
</dbReference>
<evidence type="ECO:0000256" key="2">
    <source>
        <dbReference type="ARBA" id="ARBA00022840"/>
    </source>
</evidence>
<evidence type="ECO:0000313" key="6">
    <source>
        <dbReference type="EMBL" id="OBA20881.1"/>
    </source>
</evidence>
<keyword evidence="6" id="KW-0808">Transferase</keyword>
<dbReference type="Pfam" id="PF00069">
    <property type="entry name" value="Pkinase"/>
    <property type="match status" value="1"/>
</dbReference>
<comment type="caution">
    <text evidence="6">The sequence shown here is derived from an EMBL/GenBank/DDBJ whole genome shotgun (WGS) entry which is preliminary data.</text>
</comment>
<dbReference type="PROSITE" id="PS00107">
    <property type="entry name" value="PROTEIN_KINASE_ATP"/>
    <property type="match status" value="1"/>
</dbReference>
<dbReference type="GO" id="GO:0005634">
    <property type="term" value="C:nucleus"/>
    <property type="evidence" value="ECO:0007669"/>
    <property type="project" value="TreeGrafter"/>
</dbReference>
<dbReference type="GO" id="GO:0030447">
    <property type="term" value="P:filamentous growth"/>
    <property type="evidence" value="ECO:0007669"/>
    <property type="project" value="UniProtKB-ARBA"/>
</dbReference>
<dbReference type="SUPFAM" id="SSF56112">
    <property type="entry name" value="Protein kinase-like (PK-like)"/>
    <property type="match status" value="1"/>
</dbReference>
<dbReference type="Gene3D" id="1.10.510.10">
    <property type="entry name" value="Transferase(Phosphotransferase) domain 1"/>
    <property type="match status" value="1"/>
</dbReference>
<dbReference type="PANTHER" id="PTHR44167:SF24">
    <property type="entry name" value="SERINE_THREONINE-PROTEIN KINASE CHK2"/>
    <property type="match status" value="1"/>
</dbReference>
<evidence type="ECO:0000256" key="1">
    <source>
        <dbReference type="ARBA" id="ARBA00022741"/>
    </source>
</evidence>
<keyword evidence="6" id="KW-0418">Kinase</keyword>
<dbReference type="OrthoDB" id="541276at2759"/>
<dbReference type="InterPro" id="IPR000719">
    <property type="entry name" value="Prot_kinase_dom"/>
</dbReference>
<dbReference type="InterPro" id="IPR017441">
    <property type="entry name" value="Protein_kinase_ATP_BS"/>
</dbReference>
<accession>A0A1A0HA40</accession>
<dbReference type="GO" id="GO:0044773">
    <property type="term" value="P:mitotic DNA damage checkpoint signaling"/>
    <property type="evidence" value="ECO:0007669"/>
    <property type="project" value="TreeGrafter"/>
</dbReference>
<evidence type="ECO:0000313" key="7">
    <source>
        <dbReference type="Proteomes" id="UP000092555"/>
    </source>
</evidence>
<dbReference type="InterPro" id="IPR008271">
    <property type="entry name" value="Ser/Thr_kinase_AS"/>
</dbReference>
<evidence type="ECO:0000256" key="4">
    <source>
        <dbReference type="RuleBase" id="RU000304"/>
    </source>
</evidence>
<feature type="binding site" evidence="3">
    <location>
        <position position="67"/>
    </location>
    <ligand>
        <name>ATP</name>
        <dbReference type="ChEBI" id="CHEBI:30616"/>
    </ligand>
</feature>
<dbReference type="PROSITE" id="PS00108">
    <property type="entry name" value="PROTEIN_KINASE_ST"/>
    <property type="match status" value="1"/>
</dbReference>
<feature type="domain" description="Protein kinase" evidence="5">
    <location>
        <begin position="38"/>
        <end position="391"/>
    </location>
</feature>
<dbReference type="GO" id="GO:0005737">
    <property type="term" value="C:cytoplasm"/>
    <property type="evidence" value="ECO:0007669"/>
    <property type="project" value="TreeGrafter"/>
</dbReference>
<dbReference type="EMBL" id="LXTC01000003">
    <property type="protein sequence ID" value="OBA20881.1"/>
    <property type="molecule type" value="Genomic_DNA"/>
</dbReference>
<evidence type="ECO:0000259" key="5">
    <source>
        <dbReference type="PROSITE" id="PS50011"/>
    </source>
</evidence>
<reference evidence="6 7" key="1">
    <citation type="submission" date="2016-05" db="EMBL/GenBank/DDBJ databases">
        <title>Comparative genomics of biotechnologically important yeasts.</title>
        <authorList>
            <consortium name="DOE Joint Genome Institute"/>
            <person name="Riley R."/>
            <person name="Haridas S."/>
            <person name="Wolfe K.H."/>
            <person name="Lopes M.R."/>
            <person name="Hittinger C.T."/>
            <person name="Goker M."/>
            <person name="Salamov A."/>
            <person name="Wisecaver J."/>
            <person name="Long T.M."/>
            <person name="Aerts A.L."/>
            <person name="Barry K."/>
            <person name="Choi C."/>
            <person name="Clum A."/>
            <person name="Coughlan A.Y."/>
            <person name="Deshpande S."/>
            <person name="Douglass A.P."/>
            <person name="Hanson S.J."/>
            <person name="Klenk H.-P."/>
            <person name="LaButti K."/>
            <person name="Lapidus A."/>
            <person name="Lindquist E."/>
            <person name="Lipzen A."/>
            <person name="Meier-kolthoff J.P."/>
            <person name="Ohm R.A."/>
            <person name="Otillar R.P."/>
            <person name="Pangilinan J."/>
            <person name="Peng Y."/>
            <person name="Rokas A."/>
            <person name="Rosa C.A."/>
            <person name="Scheuner C."/>
            <person name="Sibirny A.A."/>
            <person name="Slot J.C."/>
            <person name="Stielow J.B."/>
            <person name="Sun H."/>
            <person name="Kurtzman C.P."/>
            <person name="Blackwell M."/>
            <person name="Grigoriev I.V."/>
            <person name="Jeffries T.W."/>
        </authorList>
    </citation>
    <scope>NUCLEOTIDE SEQUENCE [LARGE SCALE GENOMIC DNA]</scope>
    <source>
        <strain evidence="6 7">NRRL YB-4993</strain>
    </source>
</reference>
<dbReference type="GO" id="GO:0005524">
    <property type="term" value="F:ATP binding"/>
    <property type="evidence" value="ECO:0007669"/>
    <property type="project" value="UniProtKB-UniRule"/>
</dbReference>
<keyword evidence="4" id="KW-0723">Serine/threonine-protein kinase</keyword>
<dbReference type="GO" id="GO:0004674">
    <property type="term" value="F:protein serine/threonine kinase activity"/>
    <property type="evidence" value="ECO:0007669"/>
    <property type="project" value="UniProtKB-KW"/>
</dbReference>
<sequence length="438" mass="48678">MVLHVLPLLDHKKLLPPPSPHDPPADGTLDGYVLNSRFLFATKIGAGSFGLIYLVRDLATGARYAAKIVLAEPSPTPRPRGTDAKAHVQDRICQYFAGHRLLQARVLNLQAVEREGANIAAVREIALQLKVRQHPNVATIHHVLVLGEHAVVTLMDYFPQGDLFQSIIDRRVFLAPPAHQDRQLLMKNCMLQLIDVVHFCAQKSVFHCDLKPENVMVFYDPAYRRPAGSKAVDYAELQVFLIDFGLAMSSGLICCNVCRGSSFYMAPERIVNYNTCGLVKSLIDMEEFATDGLAHAELASKLFPTLAGDVWSLGVLFVNITCSKNPWPIANINDRQEVFHNYIVNDSSLLRSILPILRQFNQVLNEIFVLNPARRIGLPKLAQRILACDFFDDPALFNEQLYTPPAEYSPLATEPVSVCTEMGLSKASLHTFGCPTHG</sequence>
<evidence type="ECO:0000256" key="3">
    <source>
        <dbReference type="PROSITE-ProRule" id="PRU10141"/>
    </source>
</evidence>
<proteinExistence type="inferred from homology"/>
<dbReference type="InterPro" id="IPR011009">
    <property type="entry name" value="Kinase-like_dom_sf"/>
</dbReference>
<dbReference type="PROSITE" id="PS50011">
    <property type="entry name" value="PROTEIN_KINASE_DOM"/>
    <property type="match status" value="1"/>
</dbReference>
<comment type="similarity">
    <text evidence="4">Belongs to the protein kinase superfamily.</text>
</comment>
<name>A0A1A0HA40_9ASCO</name>
<keyword evidence="1 3" id="KW-0547">Nucleotide-binding</keyword>
<dbReference type="Proteomes" id="UP000092555">
    <property type="component" value="Unassembled WGS sequence"/>
</dbReference>
<protein>
    <submittedName>
        <fullName evidence="6">Kinase-like protein</fullName>
    </submittedName>
</protein>
<organism evidence="6 7">
    <name type="scientific">Metschnikowia bicuspidata var. bicuspidata NRRL YB-4993</name>
    <dbReference type="NCBI Taxonomy" id="869754"/>
    <lineage>
        <taxon>Eukaryota</taxon>
        <taxon>Fungi</taxon>
        <taxon>Dikarya</taxon>
        <taxon>Ascomycota</taxon>
        <taxon>Saccharomycotina</taxon>
        <taxon>Pichiomycetes</taxon>
        <taxon>Metschnikowiaceae</taxon>
        <taxon>Metschnikowia</taxon>
    </lineage>
</organism>
<dbReference type="STRING" id="869754.A0A1A0HA40"/>
<gene>
    <name evidence="6" type="ORF">METBIDRAFT_41261</name>
</gene>
<dbReference type="AlphaFoldDB" id="A0A1A0HA40"/>
<dbReference type="GeneID" id="30030350"/>